<dbReference type="Pfam" id="PF21722">
    <property type="entry name" value="Gly_rich_2"/>
    <property type="match status" value="1"/>
</dbReference>
<dbReference type="PANTHER" id="PTHR35191:SF1">
    <property type="entry name" value="PROPHAGE SIDE TAIL FIBER PROTEIN HOMOLOG STFQ-RELATED"/>
    <property type="match status" value="1"/>
</dbReference>
<name>A0ABS6R4Y0_9PSED</name>
<feature type="domain" description="Phage tail fibre protein N-terminal" evidence="2">
    <location>
        <begin position="6"/>
        <end position="152"/>
    </location>
</feature>
<evidence type="ECO:0000313" key="4">
    <source>
        <dbReference type="EMBL" id="MBV4541125.1"/>
    </source>
</evidence>
<feature type="domain" description="Glycine-rich" evidence="3">
    <location>
        <begin position="483"/>
        <end position="643"/>
    </location>
</feature>
<keyword evidence="5" id="KW-1185">Reference proteome</keyword>
<organism evidence="4 5">
    <name type="scientific">Pseudomonas vlassakiae</name>
    <dbReference type="NCBI Taxonomy" id="485888"/>
    <lineage>
        <taxon>Bacteria</taxon>
        <taxon>Pseudomonadati</taxon>
        <taxon>Pseudomonadota</taxon>
        <taxon>Gammaproteobacteria</taxon>
        <taxon>Pseudomonadales</taxon>
        <taxon>Pseudomonadaceae</taxon>
        <taxon>Pseudomonas</taxon>
    </lineage>
</organism>
<dbReference type="InterPro" id="IPR022225">
    <property type="entry name" value="Phage_tail_fibre_N"/>
</dbReference>
<dbReference type="Proteomes" id="UP000628137">
    <property type="component" value="Unassembled WGS sequence"/>
</dbReference>
<dbReference type="InterPro" id="IPR051934">
    <property type="entry name" value="Phage_Tail_Fiber_Structural"/>
</dbReference>
<evidence type="ECO:0000256" key="1">
    <source>
        <dbReference type="SAM" id="MobiDB-lite"/>
    </source>
</evidence>
<dbReference type="PANTHER" id="PTHR35191">
    <property type="entry name" value="PROPHAGE SIDE TAIL FIBER PROTEIN HOMOLOG STFQ-RELATED"/>
    <property type="match status" value="1"/>
</dbReference>
<reference evidence="4 5" key="1">
    <citation type="journal article" date="2020" name="Microorganisms">
        <title>Reliable Identification of Environmental Pseudomonas Isolates Using the rpoD Gene.</title>
        <authorList>
            <consortium name="The Broad Institute Genome Sequencing Platform"/>
            <person name="Girard L."/>
            <person name="Lood C."/>
            <person name="Rokni-Zadeh H."/>
            <person name="van Noort V."/>
            <person name="Lavigne R."/>
            <person name="De Mot R."/>
        </authorList>
    </citation>
    <scope>NUCLEOTIDE SEQUENCE [LARGE SCALE GENOMIC DNA]</scope>
    <source>
        <strain evidence="4 5">RW4S2</strain>
    </source>
</reference>
<evidence type="ECO:0000313" key="5">
    <source>
        <dbReference type="Proteomes" id="UP000628137"/>
    </source>
</evidence>
<proteinExistence type="predicted"/>
<gene>
    <name evidence="4" type="ORF">HU738_008655</name>
</gene>
<feature type="compositionally biased region" description="Gly residues" evidence="1">
    <location>
        <begin position="611"/>
        <end position="620"/>
    </location>
</feature>
<evidence type="ECO:0000259" key="2">
    <source>
        <dbReference type="Pfam" id="PF12571"/>
    </source>
</evidence>
<feature type="region of interest" description="Disordered" evidence="1">
    <location>
        <begin position="606"/>
        <end position="637"/>
    </location>
</feature>
<dbReference type="Pfam" id="PF12571">
    <property type="entry name" value="Phage_tail_fib"/>
    <property type="match status" value="1"/>
</dbReference>
<dbReference type="InterPro" id="IPR049304">
    <property type="entry name" value="Gly_rich_dom"/>
</dbReference>
<dbReference type="EMBL" id="JABWRP020000005">
    <property type="protein sequence ID" value="MBV4541125.1"/>
    <property type="molecule type" value="Genomic_DNA"/>
</dbReference>
<protein>
    <submittedName>
        <fullName evidence="4">Phage tail protein</fullName>
    </submittedName>
</protein>
<comment type="caution">
    <text evidence="4">The sequence shown here is derived from an EMBL/GenBank/DDBJ whole genome shotgun (WGS) entry which is preliminary data.</text>
</comment>
<dbReference type="RefSeq" id="WP_202884334.1">
    <property type="nucleotide sequence ID" value="NZ_JABWRP020000005.1"/>
</dbReference>
<sequence>MVDQTSQFYAILTNVGAAKQANADALGIAWTITQMGVGDANGTDPTPNATQTALINEWRRAPLNQLKVDDKNSAIIIAEQVIPADVGGKWIREIALYDADGDMVAVANCAPTFKPLLSQGSGRTQVVRMNLVVSSASNVQLKIDPAVVLATREWVTEELAKQDFKHSVLVATTANIALSGLQTIDGVALVAGARVLVKNQAAAKDNGIYLAAAGGWSRSSDADTDAKVTPGLLILVERGEANSDSAWQLVSDGPITLGVSAQQYEMAFGRSGISAGTYRSVTVDKYGRVFAATNPSTVAAYGLTDVLTTSQVNSALSLKANLASPVFTGLPRAPTAARDDNSTQLATTEFVKQLGFNLPGPAVGLSNGQTLSQAHAGKYCTMSGVGSWEGTLNLPDSGVTSGSIFIVSVGSGNGTLTINAPRSGKGYVAVGSTSYAAVTVTHLDPPLILACLSDGIYGVVAGGATSATSANFPFRGRALYAKAGTYQWKVPANVTRVLVDLRGGGGSGAFGPVETGAGGGGGGGICSRICAVTPGESITVTVGAGGKAVNVVNTAGSWGGTSSFGSFCSATGGEGGTLFNGAGGGMGVGGDFNASLGAGSPPVRNTNNSGAWGGPGGGGESIYAGSDSSTPTQPGMGGGGRTVIISQSGADGCVVITY</sequence>
<accession>A0ABS6R4Y0</accession>
<evidence type="ECO:0000259" key="3">
    <source>
        <dbReference type="Pfam" id="PF21722"/>
    </source>
</evidence>